<evidence type="ECO:0000313" key="2">
    <source>
        <dbReference type="EMBL" id="RGT55682.1"/>
    </source>
</evidence>
<accession>A0A3E4L125</accession>
<protein>
    <recommendedName>
        <fullName evidence="4">Lipoprotein</fullName>
    </recommendedName>
</protein>
<feature type="chain" id="PRO_5043182487" description="Lipoprotein" evidence="1">
    <location>
        <begin position="23"/>
        <end position="180"/>
    </location>
</feature>
<dbReference type="PROSITE" id="PS51257">
    <property type="entry name" value="PROKAR_LIPOPROTEIN"/>
    <property type="match status" value="1"/>
</dbReference>
<evidence type="ECO:0000313" key="3">
    <source>
        <dbReference type="Proteomes" id="UP000284772"/>
    </source>
</evidence>
<organism evidence="2 3">
    <name type="scientific">Bacteroides intestinalis</name>
    <dbReference type="NCBI Taxonomy" id="329854"/>
    <lineage>
        <taxon>Bacteria</taxon>
        <taxon>Pseudomonadati</taxon>
        <taxon>Bacteroidota</taxon>
        <taxon>Bacteroidia</taxon>
        <taxon>Bacteroidales</taxon>
        <taxon>Bacteroidaceae</taxon>
        <taxon>Bacteroides</taxon>
    </lineage>
</organism>
<gene>
    <name evidence="2" type="ORF">DWX27_04985</name>
</gene>
<dbReference type="AlphaFoldDB" id="A0A3E4L125"/>
<dbReference type="RefSeq" id="WP_115503320.1">
    <property type="nucleotide sequence ID" value="NZ_CABMMK010000006.1"/>
</dbReference>
<reference evidence="2 3" key="1">
    <citation type="submission" date="2018-08" db="EMBL/GenBank/DDBJ databases">
        <title>A genome reference for cultivated species of the human gut microbiota.</title>
        <authorList>
            <person name="Zou Y."/>
            <person name="Xue W."/>
            <person name="Luo G."/>
        </authorList>
    </citation>
    <scope>NUCLEOTIDE SEQUENCE [LARGE SCALE GENOMIC DNA]</scope>
    <source>
        <strain evidence="2 3">AF19-10AC</strain>
    </source>
</reference>
<evidence type="ECO:0008006" key="4">
    <source>
        <dbReference type="Google" id="ProtNLM"/>
    </source>
</evidence>
<comment type="caution">
    <text evidence="2">The sequence shown here is derived from an EMBL/GenBank/DDBJ whole genome shotgun (WGS) entry which is preliminary data.</text>
</comment>
<name>A0A3E4L125_9BACE</name>
<dbReference type="EMBL" id="QRWT01000003">
    <property type="protein sequence ID" value="RGT55682.1"/>
    <property type="molecule type" value="Genomic_DNA"/>
</dbReference>
<proteinExistence type="predicted"/>
<feature type="signal peptide" evidence="1">
    <location>
        <begin position="1"/>
        <end position="22"/>
    </location>
</feature>
<dbReference type="Proteomes" id="UP000284772">
    <property type="component" value="Unassembled WGS sequence"/>
</dbReference>
<sequence>MKKILLLIILNCIVLSCINDNAVTKEKKRNFSFCIPEIDLTVTTSKQAGGRFYTIFTKDSIESLPDSIVFLPDTVAYIASETQEMGPISFIINPAQKDSIYIVENPYIEYIQSSKYKLCLLKYQERESCFFEPRIGTEPLILKYPYIHIVISTDTYTIDIDRYKITQETIKKGDIYGGWQ</sequence>
<keyword evidence="1" id="KW-0732">Signal</keyword>
<evidence type="ECO:0000256" key="1">
    <source>
        <dbReference type="SAM" id="SignalP"/>
    </source>
</evidence>